<evidence type="ECO:0000256" key="1">
    <source>
        <dbReference type="SAM" id="SignalP"/>
    </source>
</evidence>
<dbReference type="Proteomes" id="UP001603978">
    <property type="component" value="Unassembled WGS sequence"/>
</dbReference>
<evidence type="ECO:0000313" key="3">
    <source>
        <dbReference type="Proteomes" id="UP001603978"/>
    </source>
</evidence>
<dbReference type="Pfam" id="PF08309">
    <property type="entry name" value="LVIVD"/>
    <property type="match status" value="1"/>
</dbReference>
<dbReference type="EMBL" id="JBICRM010000003">
    <property type="protein sequence ID" value="MFG1702625.1"/>
    <property type="molecule type" value="Genomic_DNA"/>
</dbReference>
<proteinExistence type="predicted"/>
<evidence type="ECO:0000313" key="2">
    <source>
        <dbReference type="EMBL" id="MFG1702625.1"/>
    </source>
</evidence>
<keyword evidence="1" id="KW-0732">Signal</keyword>
<gene>
    <name evidence="2" type="ORF">ACFLIM_05475</name>
</gene>
<sequence length="454" mass="48947">MRLASRVHLLLAAAAGLILLLPQTALADHVEAASTFTTSKNMHAIGFSPKANTITPFTANSDLAFWRNRAYQGHYNGFRILDISNRNNPKEIAFQECLGDQGDVVVWDKILIRSWNSPAPAGATCDGQPVPEGFEGVHIFDLSNEKDPALVGSVETECGSHTATVAPDLRHRRLIVYSNVSSGCDAIDVIEVPLANPAGARLLRREPLDGPFTPGVATGCHDMGVIQGSANLAACASADGANVFDIGDNAWPGGSLEDPNFLYTIREPGVGDLTQGSGRWHSAAFTWDGKVIVLGWEPAGGGGPRCTATGTVLPGGVVQTDTHKSLFFYNAANGAKLGQWVLPRAQTVEENCTLHNYNVIPLDRRYVLVSGNYQSGISVVDFTNPAKAREIAYADPAPLVPTQLRGDWSTYWYNGLIYESDITRGLLVWKLSGLRAIGRPQHHLNPQTQETTLR</sequence>
<name>A0ABW7A5M8_9ACTN</name>
<dbReference type="InterPro" id="IPR013211">
    <property type="entry name" value="LVIVD"/>
</dbReference>
<accession>A0ABW7A5M8</accession>
<feature type="chain" id="PRO_5045183803" evidence="1">
    <location>
        <begin position="28"/>
        <end position="454"/>
    </location>
</feature>
<keyword evidence="3" id="KW-1185">Reference proteome</keyword>
<organism evidence="2 3">
    <name type="scientific">Nonomuraea marmarensis</name>
    <dbReference type="NCBI Taxonomy" id="3351344"/>
    <lineage>
        <taxon>Bacteria</taxon>
        <taxon>Bacillati</taxon>
        <taxon>Actinomycetota</taxon>
        <taxon>Actinomycetes</taxon>
        <taxon>Streptosporangiales</taxon>
        <taxon>Streptosporangiaceae</taxon>
        <taxon>Nonomuraea</taxon>
    </lineage>
</organism>
<protein>
    <submittedName>
        <fullName evidence="2">LVIVD repeat-containing protein</fullName>
    </submittedName>
</protein>
<dbReference type="RefSeq" id="WP_393162560.1">
    <property type="nucleotide sequence ID" value="NZ_JBICRM010000003.1"/>
</dbReference>
<feature type="signal peptide" evidence="1">
    <location>
        <begin position="1"/>
        <end position="27"/>
    </location>
</feature>
<reference evidence="2 3" key="1">
    <citation type="submission" date="2024-10" db="EMBL/GenBank/DDBJ databases">
        <authorList>
            <person name="Topkara A.R."/>
            <person name="Saygin H."/>
        </authorList>
    </citation>
    <scope>NUCLEOTIDE SEQUENCE [LARGE SCALE GENOMIC DNA]</scope>
    <source>
        <strain evidence="2 3">M3C6</strain>
    </source>
</reference>
<comment type="caution">
    <text evidence="2">The sequence shown here is derived from an EMBL/GenBank/DDBJ whole genome shotgun (WGS) entry which is preliminary data.</text>
</comment>